<accession>A0A4Q7NJ69</accession>
<dbReference type="InterPro" id="IPR022409">
    <property type="entry name" value="PKD/Chitinase_dom"/>
</dbReference>
<dbReference type="AlphaFoldDB" id="A0A4Q7NJ69"/>
<keyword evidence="1" id="KW-0732">Signal</keyword>
<dbReference type="Pfam" id="PF18911">
    <property type="entry name" value="PKD_4"/>
    <property type="match status" value="1"/>
</dbReference>
<protein>
    <submittedName>
        <fullName evidence="3">REJ domain-containing protein</fullName>
    </submittedName>
</protein>
<dbReference type="OrthoDB" id="8676431at2"/>
<dbReference type="SUPFAM" id="SSF49299">
    <property type="entry name" value="PKD domain"/>
    <property type="match status" value="2"/>
</dbReference>
<feature type="domain" description="PKD/Chitinase" evidence="2">
    <location>
        <begin position="35"/>
        <end position="122"/>
    </location>
</feature>
<evidence type="ECO:0000256" key="1">
    <source>
        <dbReference type="SAM" id="SignalP"/>
    </source>
</evidence>
<keyword evidence="4" id="KW-1185">Reference proteome</keyword>
<dbReference type="CDD" id="cd00146">
    <property type="entry name" value="PKD"/>
    <property type="match status" value="1"/>
</dbReference>
<evidence type="ECO:0000313" key="4">
    <source>
        <dbReference type="Proteomes" id="UP000292445"/>
    </source>
</evidence>
<name>A0A4Q7NJ69_9BURK</name>
<feature type="signal peptide" evidence="1">
    <location>
        <begin position="1"/>
        <end position="19"/>
    </location>
</feature>
<dbReference type="SMART" id="SM00089">
    <property type="entry name" value="PKD"/>
    <property type="match status" value="3"/>
</dbReference>
<comment type="caution">
    <text evidence="3">The sequence shown here is derived from an EMBL/GenBank/DDBJ whole genome shotgun (WGS) entry which is preliminary data.</text>
</comment>
<feature type="chain" id="PRO_5020414058" evidence="1">
    <location>
        <begin position="20"/>
        <end position="839"/>
    </location>
</feature>
<dbReference type="Pfam" id="PF02010">
    <property type="entry name" value="REJ"/>
    <property type="match status" value="1"/>
</dbReference>
<dbReference type="GO" id="GO:0016020">
    <property type="term" value="C:membrane"/>
    <property type="evidence" value="ECO:0007669"/>
    <property type="project" value="TreeGrafter"/>
</dbReference>
<dbReference type="InterPro" id="IPR002859">
    <property type="entry name" value="PKD/REJ-like"/>
</dbReference>
<dbReference type="Pfam" id="PF22352">
    <property type="entry name" value="K319L-like_PKD"/>
    <property type="match status" value="1"/>
</dbReference>
<sequence>MRPAFRHLFLGLGTALLLAACGGGGDDGPRVAAPTASISPDRASVEVGATVTVTATASSPGGGALTYRWSLGGKPVGSDTTLSGASTKATFVPDQPGNYVVRLVVNDGNADSGTAETIVKATSLDPVANAGADSNTLIGAVQLDGTGSQPPEGGDASRLVYRWTLVQVPDGSKAMLDQPGNVRPRFSADVPGVYRASLVVAYGERVSRADEVSVNVVKGNVPAVVEFSVNGQSTGIKVDRGSQVVLDASATYDPDTPADKSRLQYRWSFSNDFSGYGSTAVIEHAATARAVFTPNVVGSVGVTLRVFDGISTSEKSVQIGVVKPQGEANLAPGLISPLVPYSNNTYEAELGAPFRMIGFGGAYDPDYTYPYPAYEWTWISYPAEWDPIANSVLDKGNESNFTPTVRGDYTIELRVRDAEGATSNAVRQTYTALLGANRAPTASAAISTGNTSTLIGRRVTLDGAGSTDPDGNRLTYAWTLLDRPDGSTAELQNANTDKPTITPDKAGPYTAGLRVTDSHGFTSRTVSKVTLLAKSQNHAPTVRVAPTLPYSAEQPMVLGRNGTLAYTNSVTGLNETLETWNGFSLTSSAFDPDGDKLTYLWSVTQEPAGNAFKLLTNGACQNGRSYTDAWGAANNVTWAAYWAEILAYRTWDCADVGLAPSVPGNYTLELLAYDGTDRVGPFAVSVPAVVRSGYPTLLLEQASTPTASDATGLTQKLFPFSPSYAPTFFMWSPVSNPEEAAKRGSGVAYYRLTAYDRDYTITGVAVSATVGGFQPSFGGLVDNQIVRKGESIVVALNLSVDAAAEPASGNHERPVSWTFRVAERPDWTFQYQPSVFYFR</sequence>
<dbReference type="InterPro" id="IPR013783">
    <property type="entry name" value="Ig-like_fold"/>
</dbReference>
<evidence type="ECO:0000259" key="2">
    <source>
        <dbReference type="SMART" id="SM00089"/>
    </source>
</evidence>
<dbReference type="PANTHER" id="PTHR46182">
    <property type="entry name" value="FI19480P1"/>
    <property type="match status" value="1"/>
</dbReference>
<dbReference type="RefSeq" id="WP_130356370.1">
    <property type="nucleotide sequence ID" value="NZ_SGXC01000001.1"/>
</dbReference>
<dbReference type="PANTHER" id="PTHR46182:SF2">
    <property type="entry name" value="FI19480P1"/>
    <property type="match status" value="1"/>
</dbReference>
<dbReference type="EMBL" id="SGXC01000001">
    <property type="protein sequence ID" value="RZS85104.1"/>
    <property type="molecule type" value="Genomic_DNA"/>
</dbReference>
<reference evidence="3 4" key="1">
    <citation type="submission" date="2019-02" db="EMBL/GenBank/DDBJ databases">
        <title>Genomic Encyclopedia of Type Strains, Phase IV (KMG-IV): sequencing the most valuable type-strain genomes for metagenomic binning, comparative biology and taxonomic classification.</title>
        <authorList>
            <person name="Goeker M."/>
        </authorList>
    </citation>
    <scope>NUCLEOTIDE SEQUENCE [LARGE SCALE GENOMIC DNA]</scope>
    <source>
        <strain evidence="3 4">K24</strain>
    </source>
</reference>
<feature type="domain" description="PKD/Chitinase" evidence="2">
    <location>
        <begin position="443"/>
        <end position="534"/>
    </location>
</feature>
<dbReference type="PROSITE" id="PS51257">
    <property type="entry name" value="PROKAR_LIPOPROTEIN"/>
    <property type="match status" value="1"/>
</dbReference>
<gene>
    <name evidence="3" type="ORF">EV675_1127</name>
</gene>
<feature type="domain" description="PKD/Chitinase" evidence="2">
    <location>
        <begin position="224"/>
        <end position="324"/>
    </location>
</feature>
<dbReference type="InterPro" id="IPR000601">
    <property type="entry name" value="PKD_dom"/>
</dbReference>
<dbReference type="Gene3D" id="2.60.40.10">
    <property type="entry name" value="Immunoglobulins"/>
    <property type="match status" value="4"/>
</dbReference>
<dbReference type="InterPro" id="IPR029865">
    <property type="entry name" value="KIAA0319-like"/>
</dbReference>
<evidence type="ECO:0000313" key="3">
    <source>
        <dbReference type="EMBL" id="RZS85104.1"/>
    </source>
</evidence>
<dbReference type="InterPro" id="IPR035986">
    <property type="entry name" value="PKD_dom_sf"/>
</dbReference>
<organism evidence="3 4">
    <name type="scientific">Pigmentiphaga kullae</name>
    <dbReference type="NCBI Taxonomy" id="151784"/>
    <lineage>
        <taxon>Bacteria</taxon>
        <taxon>Pseudomonadati</taxon>
        <taxon>Pseudomonadota</taxon>
        <taxon>Betaproteobacteria</taxon>
        <taxon>Burkholderiales</taxon>
        <taxon>Alcaligenaceae</taxon>
        <taxon>Pigmentiphaga</taxon>
    </lineage>
</organism>
<dbReference type="GO" id="GO:0031410">
    <property type="term" value="C:cytoplasmic vesicle"/>
    <property type="evidence" value="ECO:0007669"/>
    <property type="project" value="TreeGrafter"/>
</dbReference>
<proteinExistence type="predicted"/>
<dbReference type="Proteomes" id="UP000292445">
    <property type="component" value="Unassembled WGS sequence"/>
</dbReference>